<comment type="similarity">
    <text evidence="2">Belongs to the glutamate-gated ion channel (TC 1.A.10.1) family.</text>
</comment>
<keyword evidence="6 10" id="KW-0472">Membrane</keyword>
<evidence type="ECO:0000256" key="5">
    <source>
        <dbReference type="ARBA" id="ARBA00022989"/>
    </source>
</evidence>
<dbReference type="InterPro" id="IPR052192">
    <property type="entry name" value="Insect_Ionotropic_Sensory_Rcpt"/>
</dbReference>
<proteinExistence type="inferred from homology"/>
<feature type="compositionally biased region" description="Low complexity" evidence="9">
    <location>
        <begin position="518"/>
        <end position="528"/>
    </location>
</feature>
<keyword evidence="5 10" id="KW-1133">Transmembrane helix</keyword>
<reference evidence="12" key="1">
    <citation type="submission" date="2022-01" db="EMBL/GenBank/DDBJ databases">
        <authorList>
            <person name="King R."/>
        </authorList>
    </citation>
    <scope>NUCLEOTIDE SEQUENCE</scope>
</reference>
<evidence type="ECO:0000313" key="12">
    <source>
        <dbReference type="EMBL" id="CAG9797953.1"/>
    </source>
</evidence>
<feature type="transmembrane region" description="Helical" evidence="10">
    <location>
        <begin position="438"/>
        <end position="463"/>
    </location>
</feature>
<comment type="subcellular location">
    <subcellularLocation>
        <location evidence="1">Cell membrane</location>
        <topology evidence="1">Multi-pass membrane protein</topology>
    </subcellularLocation>
</comment>
<evidence type="ECO:0000256" key="9">
    <source>
        <dbReference type="SAM" id="MobiDB-lite"/>
    </source>
</evidence>
<organism evidence="12 13">
    <name type="scientific">Chironomus riparius</name>
    <dbReference type="NCBI Taxonomy" id="315576"/>
    <lineage>
        <taxon>Eukaryota</taxon>
        <taxon>Metazoa</taxon>
        <taxon>Ecdysozoa</taxon>
        <taxon>Arthropoda</taxon>
        <taxon>Hexapoda</taxon>
        <taxon>Insecta</taxon>
        <taxon>Pterygota</taxon>
        <taxon>Neoptera</taxon>
        <taxon>Endopterygota</taxon>
        <taxon>Diptera</taxon>
        <taxon>Nematocera</taxon>
        <taxon>Chironomoidea</taxon>
        <taxon>Chironomidae</taxon>
        <taxon>Chironominae</taxon>
        <taxon>Chironomus</taxon>
    </lineage>
</organism>
<evidence type="ECO:0000256" key="3">
    <source>
        <dbReference type="ARBA" id="ARBA00022475"/>
    </source>
</evidence>
<feature type="region of interest" description="Disordered" evidence="9">
    <location>
        <begin position="510"/>
        <end position="531"/>
    </location>
</feature>
<dbReference type="PANTHER" id="PTHR42643:SF30">
    <property type="entry name" value="IONOTROPIC RECEPTOR 40A-RELATED"/>
    <property type="match status" value="1"/>
</dbReference>
<keyword evidence="7" id="KW-0675">Receptor</keyword>
<feature type="domain" description="Ionotropic glutamate receptor C-terminal" evidence="11">
    <location>
        <begin position="194"/>
        <end position="445"/>
    </location>
</feature>
<gene>
    <name evidence="12" type="ORF">CHIRRI_LOCUS939</name>
</gene>
<evidence type="ECO:0000256" key="6">
    <source>
        <dbReference type="ARBA" id="ARBA00023136"/>
    </source>
</evidence>
<evidence type="ECO:0000256" key="10">
    <source>
        <dbReference type="SAM" id="Phobius"/>
    </source>
</evidence>
<keyword evidence="8" id="KW-0325">Glycoprotein</keyword>
<dbReference type="InterPro" id="IPR001320">
    <property type="entry name" value="Iontro_rcpt_C"/>
</dbReference>
<keyword evidence="13" id="KW-1185">Reference proteome</keyword>
<dbReference type="Pfam" id="PF00060">
    <property type="entry name" value="Lig_chan"/>
    <property type="match status" value="1"/>
</dbReference>
<evidence type="ECO:0000313" key="13">
    <source>
        <dbReference type="Proteomes" id="UP001153620"/>
    </source>
</evidence>
<dbReference type="Proteomes" id="UP001153620">
    <property type="component" value="Chromosome 1"/>
</dbReference>
<reference evidence="12" key="2">
    <citation type="submission" date="2022-10" db="EMBL/GenBank/DDBJ databases">
        <authorList>
            <consortium name="ENA_rothamsted_submissions"/>
            <consortium name="culmorum"/>
            <person name="King R."/>
        </authorList>
    </citation>
    <scope>NUCLEOTIDE SEQUENCE</scope>
</reference>
<dbReference type="GO" id="GO:0050906">
    <property type="term" value="P:detection of stimulus involved in sensory perception"/>
    <property type="evidence" value="ECO:0007669"/>
    <property type="project" value="UniProtKB-ARBA"/>
</dbReference>
<dbReference type="AlphaFoldDB" id="A0A9N9WNG0"/>
<dbReference type="GO" id="GO:0005886">
    <property type="term" value="C:plasma membrane"/>
    <property type="evidence" value="ECO:0007669"/>
    <property type="project" value="UniProtKB-SubCell"/>
</dbReference>
<dbReference type="PANTHER" id="PTHR42643">
    <property type="entry name" value="IONOTROPIC RECEPTOR 20A-RELATED"/>
    <property type="match status" value="1"/>
</dbReference>
<evidence type="ECO:0000256" key="2">
    <source>
        <dbReference type="ARBA" id="ARBA00008685"/>
    </source>
</evidence>
<evidence type="ECO:0000256" key="7">
    <source>
        <dbReference type="ARBA" id="ARBA00023170"/>
    </source>
</evidence>
<evidence type="ECO:0000259" key="11">
    <source>
        <dbReference type="Pfam" id="PF00060"/>
    </source>
</evidence>
<sequence length="603" mass="70469">MNMIKLDIFSKSILLYSYFLITESDKITLMSVEWFTSKRCNIQQLKVLNVFNKNSMKWNSKLRNHEKFLNYHGCELTLMMPVPDRDSTKSGLSSITSIIFQMASKKNNFKHYFQPVISRSQYMMNSSKESLNLVPDNKQVKIPNVYFEFTDIQKTATELRTSNSVMDLQYTVLVTPGELFTPYEKLLLPFDFWTWIFVFITFSTTFVSIFCINHLPEKIKDVVYGNKVRTPVWNVVGLIFGIGQTRLPDKSFARFIFILFIWFCLIFQVCFQSKLFEFMTSEPRRPSPVSIRDLIDMNYAIYTFSSETALASGLYHGSKNIVRINPVKFANLFMTQSRNASAKLVLVIDEINLQALKQFTKTNPDWKRIANGNKFKSQQVFAFHDYAFHFRMLKKTIDNMIDSGQMENLIKNYYSNSPNNEDSYDDEPRVLAMSDLEFGFYIWIGCCCISILGFVFELLWSFFKDTKTSIPVERPITNLGTRYRSDHEQSDEIDIDQTDEVDYGEFDKQKMRQDGQDQEQQNTNQNDDINIEPEGHNVEVLAEVHQSDEMEESILYFEAIIDSNERRQSESQATDLTEAISSFMRIELFECQEPIECDFLDKN</sequence>
<dbReference type="Gene3D" id="1.10.287.70">
    <property type="match status" value="1"/>
</dbReference>
<keyword evidence="4 10" id="KW-0812">Transmembrane</keyword>
<accession>A0A9N9WNG0</accession>
<evidence type="ECO:0000256" key="4">
    <source>
        <dbReference type="ARBA" id="ARBA00022692"/>
    </source>
</evidence>
<feature type="transmembrane region" description="Helical" evidence="10">
    <location>
        <begin position="252"/>
        <end position="271"/>
    </location>
</feature>
<evidence type="ECO:0000256" key="1">
    <source>
        <dbReference type="ARBA" id="ARBA00004651"/>
    </source>
</evidence>
<name>A0A9N9WNG0_9DIPT</name>
<keyword evidence="3" id="KW-1003">Cell membrane</keyword>
<protein>
    <recommendedName>
        <fullName evidence="11">Ionotropic glutamate receptor C-terminal domain-containing protein</fullName>
    </recommendedName>
</protein>
<feature type="transmembrane region" description="Helical" evidence="10">
    <location>
        <begin position="192"/>
        <end position="216"/>
    </location>
</feature>
<evidence type="ECO:0000256" key="8">
    <source>
        <dbReference type="ARBA" id="ARBA00023180"/>
    </source>
</evidence>
<dbReference type="GO" id="GO:0015276">
    <property type="term" value="F:ligand-gated monoatomic ion channel activity"/>
    <property type="evidence" value="ECO:0007669"/>
    <property type="project" value="InterPro"/>
</dbReference>
<dbReference type="EMBL" id="OU895877">
    <property type="protein sequence ID" value="CAG9797953.1"/>
    <property type="molecule type" value="Genomic_DNA"/>
</dbReference>